<dbReference type="RefSeq" id="WP_098454311.1">
    <property type="nucleotide sequence ID" value="NZ_PDJG01000001.1"/>
</dbReference>
<keyword evidence="3" id="KW-1185">Reference proteome</keyword>
<protein>
    <submittedName>
        <fullName evidence="2">Uncharacterized protein</fullName>
    </submittedName>
</protein>
<evidence type="ECO:0000313" key="2">
    <source>
        <dbReference type="EMBL" id="PFG33041.1"/>
    </source>
</evidence>
<comment type="caution">
    <text evidence="2">The sequence shown here is derived from an EMBL/GenBank/DDBJ whole genome shotgun (WGS) entry which is preliminary data.</text>
</comment>
<name>A0A2A9E389_9MICO</name>
<sequence length="80" mass="8310">MRIPVNTNPEVFGLTVGLRVMPKGTKVEQPPGSGQFVGGGQKRDGQGVPVWACSVAVLLPGEKPEMIDVAVSSPTEPALV</sequence>
<dbReference type="Proteomes" id="UP000225548">
    <property type="component" value="Unassembled WGS sequence"/>
</dbReference>
<accession>A0A2A9E389</accession>
<reference evidence="2 3" key="1">
    <citation type="submission" date="2017-10" db="EMBL/GenBank/DDBJ databases">
        <title>Sequencing the genomes of 1000 actinobacteria strains.</title>
        <authorList>
            <person name="Klenk H.-P."/>
        </authorList>
    </citation>
    <scope>NUCLEOTIDE SEQUENCE [LARGE SCALE GENOMIC DNA]</scope>
    <source>
        <strain evidence="2 3">DSM 18966</strain>
    </source>
</reference>
<gene>
    <name evidence="2" type="ORF">ATL42_0893</name>
</gene>
<proteinExistence type="predicted"/>
<evidence type="ECO:0000256" key="1">
    <source>
        <dbReference type="SAM" id="MobiDB-lite"/>
    </source>
</evidence>
<organism evidence="2 3">
    <name type="scientific">Sanguibacter antarcticus</name>
    <dbReference type="NCBI Taxonomy" id="372484"/>
    <lineage>
        <taxon>Bacteria</taxon>
        <taxon>Bacillati</taxon>
        <taxon>Actinomycetota</taxon>
        <taxon>Actinomycetes</taxon>
        <taxon>Micrococcales</taxon>
        <taxon>Sanguibacteraceae</taxon>
        <taxon>Sanguibacter</taxon>
    </lineage>
</organism>
<evidence type="ECO:0000313" key="3">
    <source>
        <dbReference type="Proteomes" id="UP000225548"/>
    </source>
</evidence>
<feature type="region of interest" description="Disordered" evidence="1">
    <location>
        <begin position="24"/>
        <end position="45"/>
    </location>
</feature>
<dbReference type="AlphaFoldDB" id="A0A2A9E389"/>
<dbReference type="EMBL" id="PDJG01000001">
    <property type="protein sequence ID" value="PFG33041.1"/>
    <property type="molecule type" value="Genomic_DNA"/>
</dbReference>